<evidence type="ECO:0000256" key="6">
    <source>
        <dbReference type="SAM" id="MobiDB-lite"/>
    </source>
</evidence>
<evidence type="ECO:0000256" key="4">
    <source>
        <dbReference type="ARBA" id="ARBA00025274"/>
    </source>
</evidence>
<accession>A0ABU6ULN2</accession>
<dbReference type="PANTHER" id="PTHR43768:SF28">
    <property type="entry name" value="TREHALOSE 6-PHOSPHATE PHOSPHATASE"/>
    <property type="match status" value="1"/>
</dbReference>
<gene>
    <name evidence="7" type="ORF">PIB30_068455</name>
</gene>
<dbReference type="SUPFAM" id="SSF56784">
    <property type="entry name" value="HAD-like"/>
    <property type="match status" value="1"/>
</dbReference>
<evidence type="ECO:0000256" key="5">
    <source>
        <dbReference type="RuleBase" id="RU361117"/>
    </source>
</evidence>
<dbReference type="Gene3D" id="3.40.50.1000">
    <property type="entry name" value="HAD superfamily/HAD-like"/>
    <property type="match status" value="2"/>
</dbReference>
<organism evidence="7 8">
    <name type="scientific">Stylosanthes scabra</name>
    <dbReference type="NCBI Taxonomy" id="79078"/>
    <lineage>
        <taxon>Eukaryota</taxon>
        <taxon>Viridiplantae</taxon>
        <taxon>Streptophyta</taxon>
        <taxon>Embryophyta</taxon>
        <taxon>Tracheophyta</taxon>
        <taxon>Spermatophyta</taxon>
        <taxon>Magnoliopsida</taxon>
        <taxon>eudicotyledons</taxon>
        <taxon>Gunneridae</taxon>
        <taxon>Pentapetalae</taxon>
        <taxon>rosids</taxon>
        <taxon>fabids</taxon>
        <taxon>Fabales</taxon>
        <taxon>Fabaceae</taxon>
        <taxon>Papilionoideae</taxon>
        <taxon>50 kb inversion clade</taxon>
        <taxon>dalbergioids sensu lato</taxon>
        <taxon>Dalbergieae</taxon>
        <taxon>Pterocarpus clade</taxon>
        <taxon>Stylosanthes</taxon>
    </lineage>
</organism>
<evidence type="ECO:0000256" key="2">
    <source>
        <dbReference type="ARBA" id="ARBA00001968"/>
    </source>
</evidence>
<comment type="caution">
    <text evidence="7">The sequence shown here is derived from an EMBL/GenBank/DDBJ whole genome shotgun (WGS) entry which is preliminary data.</text>
</comment>
<keyword evidence="8" id="KW-1185">Reference proteome</keyword>
<proteinExistence type="inferred from homology"/>
<keyword evidence="3 5" id="KW-0378">Hydrolase</keyword>
<feature type="region of interest" description="Disordered" evidence="6">
    <location>
        <begin position="232"/>
        <end position="251"/>
    </location>
</feature>
<dbReference type="PANTHER" id="PTHR43768">
    <property type="entry name" value="TREHALOSE 6-PHOSPHATE PHOSPHATASE"/>
    <property type="match status" value="1"/>
</dbReference>
<comment type="cofactor">
    <cofactor evidence="2 5">
        <name>a divalent metal cation</name>
        <dbReference type="ChEBI" id="CHEBI:60240"/>
    </cofactor>
</comment>
<dbReference type="InterPro" id="IPR044651">
    <property type="entry name" value="OTSB-like"/>
</dbReference>
<dbReference type="Proteomes" id="UP001341840">
    <property type="component" value="Unassembled WGS sequence"/>
</dbReference>
<dbReference type="EMBL" id="JASCZI010121563">
    <property type="protein sequence ID" value="MED6162232.1"/>
    <property type="molecule type" value="Genomic_DNA"/>
</dbReference>
<comment type="similarity">
    <text evidence="5">Belongs to the trehalose phosphatase family.</text>
</comment>
<dbReference type="InterPro" id="IPR003337">
    <property type="entry name" value="Trehalose_PPase"/>
</dbReference>
<feature type="compositionally biased region" description="Basic and acidic residues" evidence="6">
    <location>
        <begin position="240"/>
        <end position="251"/>
    </location>
</feature>
<dbReference type="Pfam" id="PF02358">
    <property type="entry name" value="Trehalose_PPase"/>
    <property type="match status" value="2"/>
</dbReference>
<evidence type="ECO:0000313" key="7">
    <source>
        <dbReference type="EMBL" id="MED6162232.1"/>
    </source>
</evidence>
<comment type="function">
    <text evidence="4">Removes the phosphate from trehalose 6-phosphate to produce free trehalose. Trehalose accumulation in plant may improve abiotic stress tolerance.</text>
</comment>
<evidence type="ECO:0000256" key="3">
    <source>
        <dbReference type="ARBA" id="ARBA00022801"/>
    </source>
</evidence>
<name>A0ABU6ULN2_9FABA</name>
<dbReference type="InterPro" id="IPR023214">
    <property type="entry name" value="HAD_sf"/>
</dbReference>
<evidence type="ECO:0000313" key="8">
    <source>
        <dbReference type="Proteomes" id="UP001341840"/>
    </source>
</evidence>
<dbReference type="InterPro" id="IPR036412">
    <property type="entry name" value="HAD-like_sf"/>
</dbReference>
<protein>
    <recommendedName>
        <fullName evidence="5">Trehalose 6-phosphate phosphatase</fullName>
        <ecNumber evidence="5">3.1.3.12</ecNumber>
    </recommendedName>
</protein>
<sequence length="251" mass="28481">MAKGKEIVLFLDYDGTLSPIVDDPDKAHITDAMRSAIREVASCFSTAIISGRQRNKGNQFVNFLPAKEYLSTIQEKIIEVLRENIATIKGSTIEDNLYCISVHYRRVKSEEDVGVLKEIVETIMKAYPDFQISGGRKVMEIRPKINWDKGRALLYLLETLGFDNFNDVLPIYIGDDKTDEDAFKVIVHIGHGFPIIVSSVAKETMASFSLRDPSHVMAFLIRLAKWKRKLTTHSSPKPNKVVDDDQKKENY</sequence>
<comment type="catalytic activity">
    <reaction evidence="1 5">
        <text>alpha,alpha-trehalose 6-phosphate + H2O = alpha,alpha-trehalose + phosphate</text>
        <dbReference type="Rhea" id="RHEA:23420"/>
        <dbReference type="ChEBI" id="CHEBI:15377"/>
        <dbReference type="ChEBI" id="CHEBI:16551"/>
        <dbReference type="ChEBI" id="CHEBI:43474"/>
        <dbReference type="ChEBI" id="CHEBI:58429"/>
        <dbReference type="EC" id="3.1.3.12"/>
    </reaction>
</comment>
<evidence type="ECO:0000256" key="1">
    <source>
        <dbReference type="ARBA" id="ARBA00000500"/>
    </source>
</evidence>
<dbReference type="EC" id="3.1.3.12" evidence="5"/>
<dbReference type="NCBIfam" id="TIGR00685">
    <property type="entry name" value="T6PP"/>
    <property type="match status" value="1"/>
</dbReference>
<reference evidence="7 8" key="1">
    <citation type="journal article" date="2023" name="Plants (Basel)">
        <title>Bridging the Gap: Combining Genomics and Transcriptomics Approaches to Understand Stylosanthes scabra, an Orphan Legume from the Brazilian Caatinga.</title>
        <authorList>
            <person name="Ferreira-Neto J.R.C."/>
            <person name="da Silva M.D."/>
            <person name="Binneck E."/>
            <person name="de Melo N.F."/>
            <person name="da Silva R.H."/>
            <person name="de Melo A.L.T.M."/>
            <person name="Pandolfi V."/>
            <person name="Bustamante F.O."/>
            <person name="Brasileiro-Vidal A.C."/>
            <person name="Benko-Iseppon A.M."/>
        </authorList>
    </citation>
    <scope>NUCLEOTIDE SEQUENCE [LARGE SCALE GENOMIC DNA]</scope>
    <source>
        <tissue evidence="7">Leaves</tissue>
    </source>
</reference>
<comment type="pathway">
    <text evidence="5">Glycan biosynthesis; trehalose biosynthesis.</text>
</comment>